<proteinExistence type="predicted"/>
<protein>
    <submittedName>
        <fullName evidence="1">Uncharacterized protein</fullName>
    </submittedName>
</protein>
<name>A0ABP7U4D9_9BACT</name>
<comment type="caution">
    <text evidence="1">The sequence shown here is derived from an EMBL/GenBank/DDBJ whole genome shotgun (WGS) entry which is preliminary data.</text>
</comment>
<dbReference type="Proteomes" id="UP001501469">
    <property type="component" value="Unassembled WGS sequence"/>
</dbReference>
<sequence>MPLAAFYLPATPKLLYDGFEDNWASQPWPLPLPDGASFLAQLSRDVLPIKIATEWLGKEAFQQLLRDVQAVVRDWSGQGDWGYKGYDNLPLYCVRHGQQLWVLAAGEFQPARYKTYLHGSWLINQPADSLRL</sequence>
<evidence type="ECO:0000313" key="2">
    <source>
        <dbReference type="Proteomes" id="UP001501469"/>
    </source>
</evidence>
<keyword evidence="2" id="KW-1185">Reference proteome</keyword>
<reference evidence="2" key="1">
    <citation type="journal article" date="2019" name="Int. J. Syst. Evol. Microbiol.">
        <title>The Global Catalogue of Microorganisms (GCM) 10K type strain sequencing project: providing services to taxonomists for standard genome sequencing and annotation.</title>
        <authorList>
            <consortium name="The Broad Institute Genomics Platform"/>
            <consortium name="The Broad Institute Genome Sequencing Center for Infectious Disease"/>
            <person name="Wu L."/>
            <person name="Ma J."/>
        </authorList>
    </citation>
    <scope>NUCLEOTIDE SEQUENCE [LARGE SCALE GENOMIC DNA]</scope>
    <source>
        <strain evidence="2">JCM 17225</strain>
    </source>
</reference>
<accession>A0ABP7U4D9</accession>
<organism evidence="1 2">
    <name type="scientific">Hymenobacter glaciei</name>
    <dbReference type="NCBI Taxonomy" id="877209"/>
    <lineage>
        <taxon>Bacteria</taxon>
        <taxon>Pseudomonadati</taxon>
        <taxon>Bacteroidota</taxon>
        <taxon>Cytophagia</taxon>
        <taxon>Cytophagales</taxon>
        <taxon>Hymenobacteraceae</taxon>
        <taxon>Hymenobacter</taxon>
    </lineage>
</organism>
<gene>
    <name evidence="1" type="ORF">GCM10022409_20730</name>
</gene>
<dbReference type="RefSeq" id="WP_345053783.1">
    <property type="nucleotide sequence ID" value="NZ_BAABDK010000016.1"/>
</dbReference>
<evidence type="ECO:0000313" key="1">
    <source>
        <dbReference type="EMBL" id="GAA4035822.1"/>
    </source>
</evidence>
<dbReference type="EMBL" id="BAABDK010000016">
    <property type="protein sequence ID" value="GAA4035822.1"/>
    <property type="molecule type" value="Genomic_DNA"/>
</dbReference>